<sequence length="64" mass="7032">MKTTWIVRIRDAAMNLDVVRVPGGCCKPDSPLARRGFATRAYADAQARHLRLVHKGASVTVQQA</sequence>
<gene>
    <name evidence="1" type="ORF">UFOVP347_47</name>
</gene>
<dbReference type="EMBL" id="LR796356">
    <property type="protein sequence ID" value="CAB4139629.1"/>
    <property type="molecule type" value="Genomic_DNA"/>
</dbReference>
<organism evidence="1">
    <name type="scientific">uncultured Caudovirales phage</name>
    <dbReference type="NCBI Taxonomy" id="2100421"/>
    <lineage>
        <taxon>Viruses</taxon>
        <taxon>Duplodnaviria</taxon>
        <taxon>Heunggongvirae</taxon>
        <taxon>Uroviricota</taxon>
        <taxon>Caudoviricetes</taxon>
        <taxon>Peduoviridae</taxon>
        <taxon>Maltschvirus</taxon>
        <taxon>Maltschvirus maltsch</taxon>
    </lineage>
</organism>
<protein>
    <submittedName>
        <fullName evidence="1">Uncharacterized protein</fullName>
    </submittedName>
</protein>
<accession>A0A6J5M713</accession>
<name>A0A6J5M713_9CAUD</name>
<proteinExistence type="predicted"/>
<evidence type="ECO:0000313" key="1">
    <source>
        <dbReference type="EMBL" id="CAB4139629.1"/>
    </source>
</evidence>
<reference evidence="1" key="1">
    <citation type="submission" date="2020-04" db="EMBL/GenBank/DDBJ databases">
        <authorList>
            <person name="Chiriac C."/>
            <person name="Salcher M."/>
            <person name="Ghai R."/>
            <person name="Kavagutti S V."/>
        </authorList>
    </citation>
    <scope>NUCLEOTIDE SEQUENCE</scope>
</reference>